<dbReference type="SUPFAM" id="SSF52242">
    <property type="entry name" value="Cobalamin (vitamin B12)-binding domain"/>
    <property type="match status" value="1"/>
</dbReference>
<evidence type="ECO:0000313" key="2">
    <source>
        <dbReference type="EMBL" id="SEQ26114.1"/>
    </source>
</evidence>
<sequence length="279" mass="29984">MATTTLRKWESRYGFPLAQRTSARTRLYAPATVDQLRLALIRMANGEKPGVVLRTPFAERLSATPLHDTLAPMLLWLRQGQPEHCDAWLCKQLAQQGLVAFADDVLGPLLWAIGDGWAQQRVRVLEEHSLSTLVQRVLAMACTGATPPVASHPSPTVLLATLSGEHHTLGLSMVESVLRSLGARVVNLGANVPLAEMCAAVLLFDAQVLALSLSPALAPRLTQCELTLLMQQLPPDVCLWLGGGGVAALQRVPPKTQIFTSCRDIASALAGVSARVSCH</sequence>
<dbReference type="InterPro" id="IPR003759">
    <property type="entry name" value="Cbl-bd_cap"/>
</dbReference>
<dbReference type="Gene3D" id="3.40.50.280">
    <property type="entry name" value="Cobalamin-binding domain"/>
    <property type="match status" value="1"/>
</dbReference>
<dbReference type="InterPro" id="IPR036724">
    <property type="entry name" value="Cobalamin-bd_sf"/>
</dbReference>
<keyword evidence="3" id="KW-1185">Reference proteome</keyword>
<dbReference type="GO" id="GO:0046872">
    <property type="term" value="F:metal ion binding"/>
    <property type="evidence" value="ECO:0007669"/>
    <property type="project" value="InterPro"/>
</dbReference>
<dbReference type="GO" id="GO:0031419">
    <property type="term" value="F:cobalamin binding"/>
    <property type="evidence" value="ECO:0007669"/>
    <property type="project" value="InterPro"/>
</dbReference>
<dbReference type="InterPro" id="IPR036594">
    <property type="entry name" value="Meth_synthase_dom"/>
</dbReference>
<reference evidence="2 3" key="1">
    <citation type="submission" date="2016-10" db="EMBL/GenBank/DDBJ databases">
        <authorList>
            <person name="de Groot N.N."/>
        </authorList>
    </citation>
    <scope>NUCLEOTIDE SEQUENCE [LARGE SCALE GENOMIC DNA]</scope>
    <source>
        <strain evidence="2 3">ATCC 35958</strain>
    </source>
</reference>
<feature type="domain" description="B12-binding" evidence="1">
    <location>
        <begin position="154"/>
        <end position="279"/>
    </location>
</feature>
<dbReference type="CDD" id="cd02065">
    <property type="entry name" value="B12-binding_like"/>
    <property type="match status" value="1"/>
</dbReference>
<dbReference type="EMBL" id="FOGD01000001">
    <property type="protein sequence ID" value="SEQ26114.1"/>
    <property type="molecule type" value="Genomic_DNA"/>
</dbReference>
<protein>
    <submittedName>
        <fullName evidence="2">B12 binding domain-containing protein</fullName>
    </submittedName>
</protein>
<dbReference type="Gene3D" id="1.10.1240.10">
    <property type="entry name" value="Methionine synthase domain"/>
    <property type="match status" value="1"/>
</dbReference>
<name>A0A1H9EK69_9BURK</name>
<dbReference type="Proteomes" id="UP000199766">
    <property type="component" value="Unassembled WGS sequence"/>
</dbReference>
<evidence type="ECO:0000313" key="3">
    <source>
        <dbReference type="Proteomes" id="UP000199766"/>
    </source>
</evidence>
<dbReference type="PROSITE" id="PS51332">
    <property type="entry name" value="B12_BINDING"/>
    <property type="match status" value="1"/>
</dbReference>
<evidence type="ECO:0000259" key="1">
    <source>
        <dbReference type="PROSITE" id="PS51332"/>
    </source>
</evidence>
<dbReference type="Pfam" id="PF02310">
    <property type="entry name" value="B12-binding"/>
    <property type="match status" value="1"/>
</dbReference>
<gene>
    <name evidence="2" type="ORF">SAMN02982919_00320</name>
</gene>
<dbReference type="Gene3D" id="1.10.1660.10">
    <property type="match status" value="1"/>
</dbReference>
<organism evidence="2 3">
    <name type="scientific">Giesbergeria anulus</name>
    <dbReference type="NCBI Taxonomy" id="180197"/>
    <lineage>
        <taxon>Bacteria</taxon>
        <taxon>Pseudomonadati</taxon>
        <taxon>Pseudomonadota</taxon>
        <taxon>Betaproteobacteria</taxon>
        <taxon>Burkholderiales</taxon>
        <taxon>Comamonadaceae</taxon>
        <taxon>Giesbergeria</taxon>
    </lineage>
</organism>
<proteinExistence type="predicted"/>
<dbReference type="STRING" id="180197.SAMN02982919_00320"/>
<dbReference type="Pfam" id="PF02607">
    <property type="entry name" value="B12-binding_2"/>
    <property type="match status" value="1"/>
</dbReference>
<accession>A0A1H9EK69</accession>
<dbReference type="InterPro" id="IPR006158">
    <property type="entry name" value="Cobalamin-bd"/>
</dbReference>
<dbReference type="AlphaFoldDB" id="A0A1H9EK69"/>